<protein>
    <recommendedName>
        <fullName evidence="4">DUF4440 domain-containing protein</fullName>
    </recommendedName>
</protein>
<dbReference type="PROSITE" id="PS51257">
    <property type="entry name" value="PROKAR_LIPOPROTEIN"/>
    <property type="match status" value="1"/>
</dbReference>
<reference evidence="2 3" key="1">
    <citation type="submission" date="2018-07" db="EMBL/GenBank/DDBJ databases">
        <title>Genomic Encyclopedia of Type Strains, Phase IV (KMG-IV): sequencing the most valuable type-strain genomes for metagenomic binning, comparative biology and taxonomic classification.</title>
        <authorList>
            <person name="Goeker M."/>
        </authorList>
    </citation>
    <scope>NUCLEOTIDE SEQUENCE [LARGE SCALE GENOMIC DNA]</scope>
    <source>
        <strain evidence="2 3">DSM 103736</strain>
    </source>
</reference>
<dbReference type="RefSeq" id="WP_115458862.1">
    <property type="nucleotide sequence ID" value="NZ_QRAP01000005.1"/>
</dbReference>
<accession>A0A370QQK1</accession>
<sequence>MYNTRIFTLLSALLLYSAGACAAETSAVQASPDDQQIRGLVMSWQEAHQQRNNELLASLYGAEVDYYGQHLAHEQVIAAKRAFFSKEENKEFSQSIASPLHIEGIEGSAESGEAPVTNSKQVEFVKRAGSSADTVRNYPSTLRVSKDESGKWKIVAESDDITDLNLKQPTYSRVVRGKFDGKTEQYAWVRGQDPISGNSCTPDGDCICKLWNSDPAVQPVSIPSCIDASLAVLPGLDGTGRDRLQVIQDWWTSGWTLARLYDVQQTQWIQIVPAFSTNANQLEESGNRILVVSNPARPGYIRIKVTRFDPQTEELRTEQQDKPLLALR</sequence>
<comment type="caution">
    <text evidence="2">The sequence shown here is derived from an EMBL/GenBank/DDBJ whole genome shotgun (WGS) entry which is preliminary data.</text>
</comment>
<feature type="chain" id="PRO_5016595803" description="DUF4440 domain-containing protein" evidence="1">
    <location>
        <begin position="23"/>
        <end position="328"/>
    </location>
</feature>
<name>A0A370QQK1_9GAMM</name>
<gene>
    <name evidence="2" type="ORF">C8D90_105338</name>
</gene>
<dbReference type="Proteomes" id="UP000254848">
    <property type="component" value="Unassembled WGS sequence"/>
</dbReference>
<dbReference type="AlphaFoldDB" id="A0A370QQK1"/>
<evidence type="ECO:0008006" key="4">
    <source>
        <dbReference type="Google" id="ProtNLM"/>
    </source>
</evidence>
<keyword evidence="3" id="KW-1185">Reference proteome</keyword>
<organism evidence="2 3">
    <name type="scientific">Enterobacillus tribolii</name>
    <dbReference type="NCBI Taxonomy" id="1487935"/>
    <lineage>
        <taxon>Bacteria</taxon>
        <taxon>Pseudomonadati</taxon>
        <taxon>Pseudomonadota</taxon>
        <taxon>Gammaproteobacteria</taxon>
        <taxon>Enterobacterales</taxon>
        <taxon>Hafniaceae</taxon>
        <taxon>Enterobacillus</taxon>
    </lineage>
</organism>
<feature type="signal peptide" evidence="1">
    <location>
        <begin position="1"/>
        <end position="22"/>
    </location>
</feature>
<evidence type="ECO:0000313" key="3">
    <source>
        <dbReference type="Proteomes" id="UP000254848"/>
    </source>
</evidence>
<keyword evidence="1" id="KW-0732">Signal</keyword>
<evidence type="ECO:0000313" key="2">
    <source>
        <dbReference type="EMBL" id="RDK91050.1"/>
    </source>
</evidence>
<proteinExistence type="predicted"/>
<dbReference type="EMBL" id="QRAP01000005">
    <property type="protein sequence ID" value="RDK91050.1"/>
    <property type="molecule type" value="Genomic_DNA"/>
</dbReference>
<dbReference type="OrthoDB" id="6564874at2"/>
<evidence type="ECO:0000256" key="1">
    <source>
        <dbReference type="SAM" id="SignalP"/>
    </source>
</evidence>